<keyword evidence="3" id="KW-0805">Transcription regulation</keyword>
<evidence type="ECO:0000313" key="13">
    <source>
        <dbReference type="Proteomes" id="UP000594263"/>
    </source>
</evidence>
<feature type="compositionally biased region" description="Low complexity" evidence="9">
    <location>
        <begin position="145"/>
        <end position="155"/>
    </location>
</feature>
<feature type="compositionally biased region" description="Polar residues" evidence="9">
    <location>
        <begin position="1"/>
        <end position="23"/>
    </location>
</feature>
<accession>A0A7N0VBU0</accession>
<comment type="subcellular location">
    <subcellularLocation>
        <location evidence="1">Nucleus</location>
    </subcellularLocation>
</comment>
<reference evidence="12" key="1">
    <citation type="submission" date="2021-01" db="UniProtKB">
        <authorList>
            <consortium name="EnsemblPlants"/>
        </authorList>
    </citation>
    <scope>IDENTIFICATION</scope>
</reference>
<feature type="domain" description="DOG1" evidence="11">
    <location>
        <begin position="295"/>
        <end position="504"/>
    </location>
</feature>
<dbReference type="GO" id="GO:0006351">
    <property type="term" value="P:DNA-templated transcription"/>
    <property type="evidence" value="ECO:0007669"/>
    <property type="project" value="InterPro"/>
</dbReference>
<dbReference type="SMART" id="SM00338">
    <property type="entry name" value="BRLZ"/>
    <property type="match status" value="1"/>
</dbReference>
<feature type="region of interest" description="Disordered" evidence="9">
    <location>
        <begin position="104"/>
        <end position="174"/>
    </location>
</feature>
<dbReference type="PROSITE" id="PS50217">
    <property type="entry name" value="BZIP"/>
    <property type="match status" value="1"/>
</dbReference>
<dbReference type="PANTHER" id="PTHR45693">
    <property type="entry name" value="TRANSCRIPTION FACTOR TGA9"/>
    <property type="match status" value="1"/>
</dbReference>
<keyword evidence="6" id="KW-0804">Transcription</keyword>
<dbReference type="CDD" id="cd14708">
    <property type="entry name" value="bZIP_HBP1b-like"/>
    <property type="match status" value="1"/>
</dbReference>
<feature type="region of interest" description="Disordered" evidence="9">
    <location>
        <begin position="1"/>
        <end position="26"/>
    </location>
</feature>
<evidence type="ECO:0000313" key="12">
    <source>
        <dbReference type="EnsemblPlants" id="Kaladp0550s0016.1.v1.1"/>
    </source>
</evidence>
<evidence type="ECO:0000259" key="11">
    <source>
        <dbReference type="PROSITE" id="PS51806"/>
    </source>
</evidence>
<evidence type="ECO:0000256" key="4">
    <source>
        <dbReference type="ARBA" id="ARBA00023125"/>
    </source>
</evidence>
<feature type="domain" description="BZIP" evidence="10">
    <location>
        <begin position="230"/>
        <end position="274"/>
    </location>
</feature>
<feature type="coiled-coil region" evidence="8">
    <location>
        <begin position="251"/>
        <end position="278"/>
    </location>
</feature>
<dbReference type="PANTHER" id="PTHR45693:SF9">
    <property type="entry name" value="TRANSCRIPTION FACTOR TGA9"/>
    <property type="match status" value="1"/>
</dbReference>
<comment type="similarity">
    <text evidence="2">Belongs to the bZIP family.</text>
</comment>
<evidence type="ECO:0000256" key="3">
    <source>
        <dbReference type="ARBA" id="ARBA00023015"/>
    </source>
</evidence>
<proteinExistence type="inferred from homology"/>
<evidence type="ECO:0000256" key="9">
    <source>
        <dbReference type="SAM" id="MobiDB-lite"/>
    </source>
</evidence>
<dbReference type="Pfam" id="PF14144">
    <property type="entry name" value="DOG1"/>
    <property type="match status" value="1"/>
</dbReference>
<keyword evidence="8" id="KW-0175">Coiled coil</keyword>
<sequence length="507" mass="55747">MANHQTRVVGSGLSDSSGPSNHHMSPFASLLHHQQHPNGIVAHASSSTGFIHQERSAFDFGELEEAIVLQGAAQFRDDEAKASLFSGRPAATLEMFPAWPMRFQQAQQRGSSRSGGDYCTDSGSALNTLSSKGGGGDQARFDQESPISRKPSSSSVGHHRQQQQHQQLQQHQQAVVGDMMTGDHDNSTRTGVATIAEPGGYLNQQPSSSSARPISEKKKGVGSTSERILDAKTLRRLAQNREAARKSRLRKKAYVQQLESSRIKLSQLEQDLQRTRSQGYFLGAGGAGASISSGAAMFDMEYARWLDDDLRHMADLRTALQAHLSEGDLQVIIDDHLSHYDEIFQLKAVAAKTDVFHLITGMWATPAERCFLWMGGFRPSELIKIVIPQADPLTEQQVLGIYSLQHSSQQAEEALSQGLDQLQQSLVDTIAGGPVVMDGMHQMATALGKLSNLEGFVRQADNLRQQTLHQLRRILTVRQAARCFLAIGEYYGRLRALSSLWASRPRE</sequence>
<keyword evidence="13" id="KW-1185">Reference proteome</keyword>
<evidence type="ECO:0000256" key="5">
    <source>
        <dbReference type="ARBA" id="ARBA00023159"/>
    </source>
</evidence>
<organism evidence="12 13">
    <name type="scientific">Kalanchoe fedtschenkoi</name>
    <name type="common">Lavender scallops</name>
    <name type="synonym">South American air plant</name>
    <dbReference type="NCBI Taxonomy" id="63787"/>
    <lineage>
        <taxon>Eukaryota</taxon>
        <taxon>Viridiplantae</taxon>
        <taxon>Streptophyta</taxon>
        <taxon>Embryophyta</taxon>
        <taxon>Tracheophyta</taxon>
        <taxon>Spermatophyta</taxon>
        <taxon>Magnoliopsida</taxon>
        <taxon>eudicotyledons</taxon>
        <taxon>Gunneridae</taxon>
        <taxon>Pentapetalae</taxon>
        <taxon>Saxifragales</taxon>
        <taxon>Crassulaceae</taxon>
        <taxon>Kalanchoe</taxon>
    </lineage>
</organism>
<dbReference type="InterPro" id="IPR025422">
    <property type="entry name" value="TGA_domain"/>
</dbReference>
<dbReference type="Gramene" id="Kaladp0550s0016.1.v1.1">
    <property type="protein sequence ID" value="Kaladp0550s0016.1.v1.1"/>
    <property type="gene ID" value="Kaladp0550s0016.v1.1"/>
</dbReference>
<dbReference type="Pfam" id="PF00170">
    <property type="entry name" value="bZIP_1"/>
    <property type="match status" value="1"/>
</dbReference>
<keyword evidence="4" id="KW-0238">DNA-binding</keyword>
<dbReference type="Gene3D" id="1.20.5.170">
    <property type="match status" value="1"/>
</dbReference>
<keyword evidence="5" id="KW-0010">Activator</keyword>
<feature type="compositionally biased region" description="Polar residues" evidence="9">
    <location>
        <begin position="202"/>
        <end position="212"/>
    </location>
</feature>
<evidence type="ECO:0000256" key="1">
    <source>
        <dbReference type="ARBA" id="ARBA00004123"/>
    </source>
</evidence>
<dbReference type="FunFam" id="1.20.5.170:FF:000019">
    <property type="entry name" value="BZIP family transcription factor"/>
    <property type="match status" value="1"/>
</dbReference>
<dbReference type="InterPro" id="IPR046347">
    <property type="entry name" value="bZIP_sf"/>
</dbReference>
<feature type="compositionally biased region" description="Low complexity" evidence="9">
    <location>
        <begin position="163"/>
        <end position="173"/>
    </location>
</feature>
<dbReference type="SUPFAM" id="SSF57959">
    <property type="entry name" value="Leucine zipper domain"/>
    <property type="match status" value="1"/>
</dbReference>
<dbReference type="GO" id="GO:0005634">
    <property type="term" value="C:nucleus"/>
    <property type="evidence" value="ECO:0007669"/>
    <property type="project" value="UniProtKB-SubCell"/>
</dbReference>
<evidence type="ECO:0000256" key="7">
    <source>
        <dbReference type="ARBA" id="ARBA00023242"/>
    </source>
</evidence>
<feature type="region of interest" description="Disordered" evidence="9">
    <location>
        <begin position="198"/>
        <end position="226"/>
    </location>
</feature>
<dbReference type="Proteomes" id="UP000594263">
    <property type="component" value="Unplaced"/>
</dbReference>
<dbReference type="EnsemblPlants" id="Kaladp0550s0016.1.v1.1">
    <property type="protein sequence ID" value="Kaladp0550s0016.1.v1.1"/>
    <property type="gene ID" value="Kaladp0550s0016.v1.1"/>
</dbReference>
<keyword evidence="7" id="KW-0539">Nucleus</keyword>
<dbReference type="AlphaFoldDB" id="A0A7N0VBU0"/>
<dbReference type="PROSITE" id="PS00036">
    <property type="entry name" value="BZIP_BASIC"/>
    <property type="match status" value="1"/>
</dbReference>
<dbReference type="PROSITE" id="PS51806">
    <property type="entry name" value="DOG1"/>
    <property type="match status" value="1"/>
</dbReference>
<evidence type="ECO:0000256" key="6">
    <source>
        <dbReference type="ARBA" id="ARBA00023163"/>
    </source>
</evidence>
<evidence type="ECO:0000259" key="10">
    <source>
        <dbReference type="PROSITE" id="PS50217"/>
    </source>
</evidence>
<feature type="compositionally biased region" description="Low complexity" evidence="9">
    <location>
        <begin position="104"/>
        <end position="116"/>
    </location>
</feature>
<evidence type="ECO:0000256" key="8">
    <source>
        <dbReference type="SAM" id="Coils"/>
    </source>
</evidence>
<protein>
    <submittedName>
        <fullName evidence="12">Uncharacterized protein</fullName>
    </submittedName>
</protein>
<dbReference type="GO" id="GO:0043565">
    <property type="term" value="F:sequence-specific DNA binding"/>
    <property type="evidence" value="ECO:0007669"/>
    <property type="project" value="InterPro"/>
</dbReference>
<feature type="compositionally biased region" description="Polar residues" evidence="9">
    <location>
        <begin position="121"/>
        <end position="131"/>
    </location>
</feature>
<dbReference type="OMA" id="RENMIND"/>
<name>A0A7N0VBU0_KALFE</name>
<evidence type="ECO:0000256" key="2">
    <source>
        <dbReference type="ARBA" id="ARBA00007163"/>
    </source>
</evidence>
<dbReference type="InterPro" id="IPR004827">
    <property type="entry name" value="bZIP"/>
</dbReference>
<dbReference type="GO" id="GO:0003700">
    <property type="term" value="F:DNA-binding transcription factor activity"/>
    <property type="evidence" value="ECO:0007669"/>
    <property type="project" value="InterPro"/>
</dbReference>